<evidence type="ECO:0000313" key="1">
    <source>
        <dbReference type="EMBL" id="RMZ96014.1"/>
    </source>
</evidence>
<dbReference type="AlphaFoldDB" id="A0A3M7PBC6"/>
<reference evidence="1 2" key="1">
    <citation type="journal article" date="2018" name="Sci. Rep.">
        <title>Genomic signatures of local adaptation to the degree of environmental predictability in rotifers.</title>
        <authorList>
            <person name="Franch-Gras L."/>
            <person name="Hahn C."/>
            <person name="Garcia-Roger E.M."/>
            <person name="Carmona M.J."/>
            <person name="Serra M."/>
            <person name="Gomez A."/>
        </authorList>
    </citation>
    <scope>NUCLEOTIDE SEQUENCE [LARGE SCALE GENOMIC DNA]</scope>
    <source>
        <strain evidence="1">HYR1</strain>
    </source>
</reference>
<proteinExistence type="predicted"/>
<dbReference type="EMBL" id="REGN01012314">
    <property type="protein sequence ID" value="RMZ96014.1"/>
    <property type="molecule type" value="Genomic_DNA"/>
</dbReference>
<keyword evidence="2" id="KW-1185">Reference proteome</keyword>
<protein>
    <submittedName>
        <fullName evidence="1">Uncharacterized protein</fullName>
    </submittedName>
</protein>
<comment type="caution">
    <text evidence="1">The sequence shown here is derived from an EMBL/GenBank/DDBJ whole genome shotgun (WGS) entry which is preliminary data.</text>
</comment>
<organism evidence="1 2">
    <name type="scientific">Brachionus plicatilis</name>
    <name type="common">Marine rotifer</name>
    <name type="synonym">Brachionus muelleri</name>
    <dbReference type="NCBI Taxonomy" id="10195"/>
    <lineage>
        <taxon>Eukaryota</taxon>
        <taxon>Metazoa</taxon>
        <taxon>Spiralia</taxon>
        <taxon>Gnathifera</taxon>
        <taxon>Rotifera</taxon>
        <taxon>Eurotatoria</taxon>
        <taxon>Monogononta</taxon>
        <taxon>Pseudotrocha</taxon>
        <taxon>Ploima</taxon>
        <taxon>Brachionidae</taxon>
        <taxon>Brachionus</taxon>
    </lineage>
</organism>
<gene>
    <name evidence="1" type="ORF">BpHYR1_037789</name>
</gene>
<evidence type="ECO:0000313" key="2">
    <source>
        <dbReference type="Proteomes" id="UP000276133"/>
    </source>
</evidence>
<name>A0A3M7PBC6_BRAPC</name>
<sequence length="115" mass="13705">MIKFAYKGYKGCYNYLLKIEHQTILYNYCRFFHYLKRLSSDKTVGKKVPSGHRNIFTLKLDVFVCSQYKFFVVLTIGYLPFLQKEPEKSSISMDQNIIPPSFFSDKYLIFCLKLR</sequence>
<accession>A0A3M7PBC6</accession>
<dbReference type="Proteomes" id="UP000276133">
    <property type="component" value="Unassembled WGS sequence"/>
</dbReference>